<dbReference type="PROSITE" id="PS00674">
    <property type="entry name" value="AAA"/>
    <property type="match status" value="1"/>
</dbReference>
<keyword evidence="5" id="KW-1185">Reference proteome</keyword>
<reference evidence="4 5" key="1">
    <citation type="submission" date="2021-01" db="EMBL/GenBank/DDBJ databases">
        <title>Whole genome shotgun sequence of Asanoa iriomotensis NBRC 100142.</title>
        <authorList>
            <person name="Komaki H."/>
            <person name="Tamura T."/>
        </authorList>
    </citation>
    <scope>NUCLEOTIDE SEQUENCE [LARGE SCALE GENOMIC DNA]</scope>
    <source>
        <strain evidence="4 5">NBRC 100142</strain>
    </source>
</reference>
<feature type="domain" description="AAA+ ATPase" evidence="3">
    <location>
        <begin position="296"/>
        <end position="437"/>
    </location>
</feature>
<keyword evidence="1" id="KW-0547">Nucleotide-binding</keyword>
<dbReference type="Pfam" id="PF00004">
    <property type="entry name" value="AAA"/>
    <property type="match status" value="1"/>
</dbReference>
<dbReference type="PANTHER" id="PTHR23077">
    <property type="entry name" value="AAA-FAMILY ATPASE"/>
    <property type="match status" value="1"/>
</dbReference>
<feature type="region of interest" description="Disordered" evidence="2">
    <location>
        <begin position="236"/>
        <end position="261"/>
    </location>
</feature>
<accession>A0ABQ4CGI7</accession>
<comment type="similarity">
    <text evidence="1">Belongs to the AAA ATPase family.</text>
</comment>
<dbReference type="RefSeq" id="WP_203708755.1">
    <property type="nucleotide sequence ID" value="NZ_BAAALU010000008.1"/>
</dbReference>
<protein>
    <recommendedName>
        <fullName evidence="3">AAA+ ATPase domain-containing protein</fullName>
    </recommendedName>
</protein>
<dbReference type="InterPro" id="IPR001270">
    <property type="entry name" value="ClpA/B"/>
</dbReference>
<evidence type="ECO:0000259" key="3">
    <source>
        <dbReference type="SMART" id="SM00382"/>
    </source>
</evidence>
<dbReference type="EMBL" id="BONC01000147">
    <property type="protein sequence ID" value="GIF61887.1"/>
    <property type="molecule type" value="Genomic_DNA"/>
</dbReference>
<dbReference type="InterPro" id="IPR003960">
    <property type="entry name" value="ATPase_AAA_CS"/>
</dbReference>
<organism evidence="4 5">
    <name type="scientific">Asanoa iriomotensis</name>
    <dbReference type="NCBI Taxonomy" id="234613"/>
    <lineage>
        <taxon>Bacteria</taxon>
        <taxon>Bacillati</taxon>
        <taxon>Actinomycetota</taxon>
        <taxon>Actinomycetes</taxon>
        <taxon>Micromonosporales</taxon>
        <taxon>Micromonosporaceae</taxon>
        <taxon>Asanoa</taxon>
    </lineage>
</organism>
<sequence length="523" mass="55636">MSDGASSGPRGGAETVEVLGGRLVINDGPAIIAAAREDRVRLLGGGYFPPPVQDVRYWLDTATVDGDAMHQMSADLSVRGGPTARTMFDAAMLGAAAPLGAMLARRFGNDGPVASKIAQGAEVIATVPSKLVRTIWPPDDYGEKVDPLAAANAAGLRATITYPGPPSSATSGNGNPFSADGVLRGGPRTVSIRASVPSADMTTDLLREMTLLVLRVIGEFAGGDAPLRGRTYVIGRREHQPPPNAGQASASSPGPTRTENVTLDHVGGLDTIVGQFREIAVSFRHPDIMARWGARRPQGILLYGPPGTGKTMLARALANEIGATFREIRTPEILDKWLGGSERNIKSIFQEARRYRHPTVMLFDEFDSIISYAGAGGDAASQAVNAVAGIFKQEMNNLIEDNQNVIVIATTNFPHRVDDSLIRSGRFDVKLSIPLPDEAGRAEIFKMKIRDLAERHEYSGFTMFADDVDAAALAAVSHGFSGADIGEVLRRAQLAKAMQEARGGKGDPITQADLLQITTSLRH</sequence>
<dbReference type="Gene3D" id="3.40.50.300">
    <property type="entry name" value="P-loop containing nucleotide triphosphate hydrolases"/>
    <property type="match status" value="1"/>
</dbReference>
<feature type="compositionally biased region" description="Polar residues" evidence="2">
    <location>
        <begin position="246"/>
        <end position="261"/>
    </location>
</feature>
<dbReference type="InterPro" id="IPR050168">
    <property type="entry name" value="AAA_ATPase_domain"/>
</dbReference>
<dbReference type="Pfam" id="PF17862">
    <property type="entry name" value="AAA_lid_3"/>
    <property type="match status" value="1"/>
</dbReference>
<dbReference type="Proteomes" id="UP000624325">
    <property type="component" value="Unassembled WGS sequence"/>
</dbReference>
<name>A0ABQ4CGI7_9ACTN</name>
<dbReference type="SMART" id="SM00382">
    <property type="entry name" value="AAA"/>
    <property type="match status" value="1"/>
</dbReference>
<evidence type="ECO:0000256" key="2">
    <source>
        <dbReference type="SAM" id="MobiDB-lite"/>
    </source>
</evidence>
<evidence type="ECO:0000256" key="1">
    <source>
        <dbReference type="RuleBase" id="RU003651"/>
    </source>
</evidence>
<dbReference type="InterPro" id="IPR003593">
    <property type="entry name" value="AAA+_ATPase"/>
</dbReference>
<evidence type="ECO:0000313" key="4">
    <source>
        <dbReference type="EMBL" id="GIF61887.1"/>
    </source>
</evidence>
<dbReference type="Gene3D" id="1.10.8.60">
    <property type="match status" value="1"/>
</dbReference>
<dbReference type="InterPro" id="IPR041569">
    <property type="entry name" value="AAA_lid_3"/>
</dbReference>
<comment type="caution">
    <text evidence="4">The sequence shown here is derived from an EMBL/GenBank/DDBJ whole genome shotgun (WGS) entry which is preliminary data.</text>
</comment>
<dbReference type="PRINTS" id="PR00300">
    <property type="entry name" value="CLPPROTEASEA"/>
</dbReference>
<dbReference type="SUPFAM" id="SSF52540">
    <property type="entry name" value="P-loop containing nucleoside triphosphate hydrolases"/>
    <property type="match status" value="1"/>
</dbReference>
<dbReference type="InterPro" id="IPR003959">
    <property type="entry name" value="ATPase_AAA_core"/>
</dbReference>
<keyword evidence="1" id="KW-0067">ATP-binding</keyword>
<dbReference type="InterPro" id="IPR027417">
    <property type="entry name" value="P-loop_NTPase"/>
</dbReference>
<evidence type="ECO:0000313" key="5">
    <source>
        <dbReference type="Proteomes" id="UP000624325"/>
    </source>
</evidence>
<gene>
    <name evidence="4" type="ORF">Air01nite_79820</name>
</gene>
<proteinExistence type="inferred from homology"/>